<sequence>MNIKQLGSAHSNFPLIKLAWNYTLKQAWAKGNKRCIFAEKLQKHTACGE</sequence>
<name>A0A4V7I803_BIBTR</name>
<evidence type="ECO:0000313" key="2">
    <source>
        <dbReference type="Proteomes" id="UP000019091"/>
    </source>
</evidence>
<dbReference type="Proteomes" id="UP000019091">
    <property type="component" value="Chromosome"/>
</dbReference>
<dbReference type="EMBL" id="CP006954">
    <property type="protein sequence ID" value="AHG81121.1"/>
    <property type="molecule type" value="Genomic_DNA"/>
</dbReference>
<accession>A0A4V7I803</accession>
<proteinExistence type="predicted"/>
<reference evidence="1 2" key="1">
    <citation type="journal article" date="2014" name="Genome Announc.">
        <title>Complete Closed Genome Sequences of Three Bibersteinia trehalosi Nasopharyngeal Isolates from Cattle with Shipping Fever.</title>
        <authorList>
            <person name="Harhay G.P."/>
            <person name="McVey D.S."/>
            <person name="Koren S."/>
            <person name="Phillippy A.M."/>
            <person name="Bono J."/>
            <person name="Harhay D.M."/>
            <person name="Clawson M.L."/>
            <person name="Heaton M.P."/>
            <person name="Chitko-McKown C.G."/>
            <person name="Korlach J."/>
            <person name="Smith T.P."/>
        </authorList>
    </citation>
    <scope>NUCLEOTIDE SEQUENCE [LARGE SCALE GENOMIC DNA]</scope>
    <source>
        <strain evidence="1 2">USDA-ARS-USMARC-188</strain>
    </source>
</reference>
<organism evidence="1 2">
    <name type="scientific">Bibersteinia trehalosi USDA-ARS-USMARC-188</name>
    <dbReference type="NCBI Taxonomy" id="1263829"/>
    <lineage>
        <taxon>Bacteria</taxon>
        <taxon>Pseudomonadati</taxon>
        <taxon>Pseudomonadota</taxon>
        <taxon>Gammaproteobacteria</taxon>
        <taxon>Pasteurellales</taxon>
        <taxon>Pasteurellaceae</taxon>
        <taxon>Bibersteinia</taxon>
    </lineage>
</organism>
<dbReference type="KEGG" id="btre:F542_4040"/>
<gene>
    <name evidence="1" type="ORF">F542_4040</name>
</gene>
<protein>
    <submittedName>
        <fullName evidence="1">Uncharacterized protein</fullName>
    </submittedName>
</protein>
<dbReference type="AlphaFoldDB" id="A0A4V7I803"/>
<evidence type="ECO:0000313" key="1">
    <source>
        <dbReference type="EMBL" id="AHG81121.1"/>
    </source>
</evidence>